<keyword evidence="2" id="KW-1185">Reference proteome</keyword>
<dbReference type="AlphaFoldDB" id="A0A553QER1"/>
<dbReference type="Proteomes" id="UP000316079">
    <property type="component" value="Unassembled WGS sequence"/>
</dbReference>
<accession>A0A553QER1</accession>
<name>A0A553QER1_9TELE</name>
<evidence type="ECO:0000313" key="1">
    <source>
        <dbReference type="EMBL" id="TRY88424.1"/>
    </source>
</evidence>
<gene>
    <name evidence="1" type="ORF">DNTS_018323</name>
</gene>
<organism evidence="1 2">
    <name type="scientific">Danionella cerebrum</name>
    <dbReference type="NCBI Taxonomy" id="2873325"/>
    <lineage>
        <taxon>Eukaryota</taxon>
        <taxon>Metazoa</taxon>
        <taxon>Chordata</taxon>
        <taxon>Craniata</taxon>
        <taxon>Vertebrata</taxon>
        <taxon>Euteleostomi</taxon>
        <taxon>Actinopterygii</taxon>
        <taxon>Neopterygii</taxon>
        <taxon>Teleostei</taxon>
        <taxon>Ostariophysi</taxon>
        <taxon>Cypriniformes</taxon>
        <taxon>Danionidae</taxon>
        <taxon>Danioninae</taxon>
        <taxon>Danionella</taxon>
    </lineage>
</organism>
<evidence type="ECO:0000313" key="2">
    <source>
        <dbReference type="Proteomes" id="UP000316079"/>
    </source>
</evidence>
<sequence>MEISLCDPFLLGHEERGEVWNELQASTSGVEHIMREIAQMVTAALSISIQEVKQVQGDADMWQRTSSENLTDEIKFSENSFLDLKEITDLDFLLKILRDGLTEKISQLRQGFTNVDKILD</sequence>
<reference evidence="1 2" key="1">
    <citation type="journal article" date="2019" name="Sci. Data">
        <title>Hybrid genome assembly and annotation of Danionella translucida.</title>
        <authorList>
            <person name="Kadobianskyi M."/>
            <person name="Schulze L."/>
            <person name="Schuelke M."/>
            <person name="Judkewitz B."/>
        </authorList>
    </citation>
    <scope>NUCLEOTIDE SEQUENCE [LARGE SCALE GENOMIC DNA]</scope>
    <source>
        <strain evidence="1 2">Bolton</strain>
    </source>
</reference>
<comment type="caution">
    <text evidence="1">The sequence shown here is derived from an EMBL/GenBank/DDBJ whole genome shotgun (WGS) entry which is preliminary data.</text>
</comment>
<protein>
    <submittedName>
        <fullName evidence="1">Uncharacterized protein</fullName>
    </submittedName>
</protein>
<proteinExistence type="predicted"/>
<dbReference type="EMBL" id="SRMA01026048">
    <property type="protein sequence ID" value="TRY88424.1"/>
    <property type="molecule type" value="Genomic_DNA"/>
</dbReference>
<dbReference type="STRING" id="623744.A0A553QER1"/>